<protein>
    <submittedName>
        <fullName evidence="1">Uncharacterized protein</fullName>
    </submittedName>
</protein>
<reference evidence="1 2" key="1">
    <citation type="journal article" date="2014" name="Genome Biol. Evol.">
        <title>The genome of the myxosporean Thelohanellus kitauei shows adaptations to nutrient acquisition within its fish host.</title>
        <authorList>
            <person name="Yang Y."/>
            <person name="Xiong J."/>
            <person name="Zhou Z."/>
            <person name="Huo F."/>
            <person name="Miao W."/>
            <person name="Ran C."/>
            <person name="Liu Y."/>
            <person name="Zhang J."/>
            <person name="Feng J."/>
            <person name="Wang M."/>
            <person name="Wang M."/>
            <person name="Wang L."/>
            <person name="Yao B."/>
        </authorList>
    </citation>
    <scope>NUCLEOTIDE SEQUENCE [LARGE SCALE GENOMIC DNA]</scope>
    <source>
        <strain evidence="1">Wuqing</strain>
    </source>
</reference>
<dbReference type="AlphaFoldDB" id="A0A0C2IXI5"/>
<sequence>MGTSSVNSEIYSHTNSLIEARKNANQSSIDSAKDEALGKIKDIVNLLIENKEVTKSGLRGPLFPFFHRVVEFDLPTENPTSQAILQFLDEANERFESLPEWRYVRHARVKLSKNLRTTSIVICASYLPIEIMTPIVSVL</sequence>
<proteinExistence type="predicted"/>
<organism evidence="1 2">
    <name type="scientific">Thelohanellus kitauei</name>
    <name type="common">Myxosporean</name>
    <dbReference type="NCBI Taxonomy" id="669202"/>
    <lineage>
        <taxon>Eukaryota</taxon>
        <taxon>Metazoa</taxon>
        <taxon>Cnidaria</taxon>
        <taxon>Myxozoa</taxon>
        <taxon>Myxosporea</taxon>
        <taxon>Bivalvulida</taxon>
        <taxon>Platysporina</taxon>
        <taxon>Myxobolidae</taxon>
        <taxon>Thelohanellus</taxon>
    </lineage>
</organism>
<evidence type="ECO:0000313" key="1">
    <source>
        <dbReference type="EMBL" id="KII61577.1"/>
    </source>
</evidence>
<comment type="caution">
    <text evidence="1">The sequence shown here is derived from an EMBL/GenBank/DDBJ whole genome shotgun (WGS) entry which is preliminary data.</text>
</comment>
<gene>
    <name evidence="1" type="ORF">RF11_07499</name>
</gene>
<dbReference type="EMBL" id="JWZT01005319">
    <property type="protein sequence ID" value="KII61577.1"/>
    <property type="molecule type" value="Genomic_DNA"/>
</dbReference>
<dbReference type="Proteomes" id="UP000031668">
    <property type="component" value="Unassembled WGS sequence"/>
</dbReference>
<accession>A0A0C2IXI5</accession>
<evidence type="ECO:0000313" key="2">
    <source>
        <dbReference type="Proteomes" id="UP000031668"/>
    </source>
</evidence>
<keyword evidence="2" id="KW-1185">Reference proteome</keyword>
<name>A0A0C2IXI5_THEKT</name>